<feature type="compositionally biased region" description="Acidic residues" evidence="4">
    <location>
        <begin position="643"/>
        <end position="666"/>
    </location>
</feature>
<sequence>MERRKLRKLMDKERHKAETKKIESATEKMEVELKTDGNVSASTSNSSGGVLPEFHIGVFKDLAAADASIREEAAKALVMELREVQNAYDKLENKDEVEDKSKLEAEKDDGLNNCAPSVRYAVRRLIRGVSSSRECARQGFALGLSILVGTVPSIKLESLLKLIITLLEVTSSMKGQEARDCLLGRLFAYGALARSGKLTEEWISDNNTPLIKEFTGCLIALAAKKRYLQESAVSVILEMVGKLPVEALLNHVLEAPGLQQWFEGATEESTFCQPRMHSVWPVLVSNLLPDVVQDIDSASELSEWVVHDDVRRVEVIVALQKHSNGKFDCITRSKTVKDLMSDFKTESGCLLFIQNLITMFLDEGSIEDKDAIGALGTSEFLKSWVVESLPNVPKHLKLDQDARFRVQKEVMKFLAVQGLFSSSLGTELQLLLANAQKGEGPHAVASGLEANDLGSYFMRFLNILHNIPSVSLSRALNIDDEKAFKKLQAMESQLSREERNCGLSMDASKLHALRYLLIQLLLQIVLRPGEFFEAASELVMCCKKAFGSSDLLDSSGEDEPDGDGAPELMDVLVDTMLSLLPQSSAPMRSAIEQVFKFFCNDITDDGLLRMLRVIRKDLKPARHQKTDNEDDDDAEDDLLGVEEAEDSDEAEAGETVDSDEQTDDSEAVGGVDAVAVQLPEGSDDDSDEGMDDDAMFRMDTYLARIFREKKNQAGGETAHSQLVLFKLRVLSLLEIYLHENPGKFVYELLLCGCSLMGMNYSLEYRVMSGLALPILLISGKPQVVTVFSNLAQAFANPQTTEGSEQLGQRIWGIIQKKIFKAKDYPKGESVQLAILEPLLEKYLKLAAKPFKRKKSASNPSKKKQSASWNRHKMINSLAQNSTFWILKIIDARNFPESELQRVCGIFQNILVAYFDSKKSQMKCEFLKEIFKRRPWIGRHLFGFLLEKCGSAKSQFKQVEALDLVTEILKSSQLSSSNDETAVDSTKMLKTHLPKLCHLIKHLLTNMPEKQSRRADVRKFCGKVFQILTTFKLTPSFLKALEPDGHSACESQLSETFLALKKQKD</sequence>
<comment type="subcellular location">
    <subcellularLocation>
        <location evidence="1">Nucleus</location>
    </subcellularLocation>
</comment>
<dbReference type="SUPFAM" id="SSF48371">
    <property type="entry name" value="ARM repeat"/>
    <property type="match status" value="1"/>
</dbReference>
<feature type="region of interest" description="Disordered" evidence="4">
    <location>
        <begin position="1"/>
        <end position="27"/>
    </location>
</feature>
<organism evidence="5 6">
    <name type="scientific">Rehmannia glutinosa</name>
    <name type="common">Chinese foxglove</name>
    <dbReference type="NCBI Taxonomy" id="99300"/>
    <lineage>
        <taxon>Eukaryota</taxon>
        <taxon>Viridiplantae</taxon>
        <taxon>Streptophyta</taxon>
        <taxon>Embryophyta</taxon>
        <taxon>Tracheophyta</taxon>
        <taxon>Spermatophyta</taxon>
        <taxon>Magnoliopsida</taxon>
        <taxon>eudicotyledons</taxon>
        <taxon>Gunneridae</taxon>
        <taxon>Pentapetalae</taxon>
        <taxon>asterids</taxon>
        <taxon>lamiids</taxon>
        <taxon>Lamiales</taxon>
        <taxon>Orobanchaceae</taxon>
        <taxon>Rehmannieae</taxon>
        <taxon>Rehmannia</taxon>
    </lineage>
</organism>
<protein>
    <recommendedName>
        <fullName evidence="7">DNA polymerase V</fullName>
    </recommendedName>
</protein>
<keyword evidence="6" id="KW-1185">Reference proteome</keyword>
<evidence type="ECO:0000313" key="5">
    <source>
        <dbReference type="EMBL" id="KAK6135460.1"/>
    </source>
</evidence>
<evidence type="ECO:0008006" key="7">
    <source>
        <dbReference type="Google" id="ProtNLM"/>
    </source>
</evidence>
<evidence type="ECO:0000256" key="3">
    <source>
        <dbReference type="ARBA" id="ARBA00023242"/>
    </source>
</evidence>
<name>A0ABR0VNU0_REHGL</name>
<proteinExistence type="inferred from homology"/>
<reference evidence="5 6" key="1">
    <citation type="journal article" date="2021" name="Comput. Struct. Biotechnol. J.">
        <title>De novo genome assembly of the potent medicinal plant Rehmannia glutinosa using nanopore technology.</title>
        <authorList>
            <person name="Ma L."/>
            <person name="Dong C."/>
            <person name="Song C."/>
            <person name="Wang X."/>
            <person name="Zheng X."/>
            <person name="Niu Y."/>
            <person name="Chen S."/>
            <person name="Feng W."/>
        </authorList>
    </citation>
    <scope>NUCLEOTIDE SEQUENCE [LARGE SCALE GENOMIC DNA]</scope>
    <source>
        <strain evidence="5">DH-2019</strain>
    </source>
</reference>
<keyword evidence="3" id="KW-0539">Nucleus</keyword>
<gene>
    <name evidence="5" type="ORF">DH2020_030785</name>
</gene>
<comment type="caution">
    <text evidence="5">The sequence shown here is derived from an EMBL/GenBank/DDBJ whole genome shotgun (WGS) entry which is preliminary data.</text>
</comment>
<dbReference type="InterPro" id="IPR007015">
    <property type="entry name" value="DNA_pol_V/MYBBP1A"/>
</dbReference>
<evidence type="ECO:0000256" key="2">
    <source>
        <dbReference type="ARBA" id="ARBA00006809"/>
    </source>
</evidence>
<evidence type="ECO:0000313" key="6">
    <source>
        <dbReference type="Proteomes" id="UP001318860"/>
    </source>
</evidence>
<evidence type="ECO:0000256" key="4">
    <source>
        <dbReference type="SAM" id="MobiDB-lite"/>
    </source>
</evidence>
<dbReference type="Proteomes" id="UP001318860">
    <property type="component" value="Unassembled WGS sequence"/>
</dbReference>
<dbReference type="PANTHER" id="PTHR13213">
    <property type="entry name" value="MYB-BINDING PROTEIN 1A FAMILY MEMBER"/>
    <property type="match status" value="1"/>
</dbReference>
<evidence type="ECO:0000256" key="1">
    <source>
        <dbReference type="ARBA" id="ARBA00004123"/>
    </source>
</evidence>
<feature type="region of interest" description="Disordered" evidence="4">
    <location>
        <begin position="643"/>
        <end position="670"/>
    </location>
</feature>
<comment type="similarity">
    <text evidence="2">Belongs to the MYBBP1A family.</text>
</comment>
<dbReference type="InterPro" id="IPR016024">
    <property type="entry name" value="ARM-type_fold"/>
</dbReference>
<dbReference type="EMBL" id="JABTTQ020001095">
    <property type="protein sequence ID" value="KAK6135460.1"/>
    <property type="molecule type" value="Genomic_DNA"/>
</dbReference>
<dbReference type="Pfam" id="PF04931">
    <property type="entry name" value="DNA_pol_phi"/>
    <property type="match status" value="2"/>
</dbReference>
<accession>A0ABR0VNU0</accession>
<dbReference type="PANTHER" id="PTHR13213:SF2">
    <property type="entry name" value="MYB-BINDING PROTEIN 1A"/>
    <property type="match status" value="1"/>
</dbReference>